<dbReference type="Proteomes" id="UP000271974">
    <property type="component" value="Unassembled WGS sequence"/>
</dbReference>
<evidence type="ECO:0000313" key="1">
    <source>
        <dbReference type="EMBL" id="RUS89109.1"/>
    </source>
</evidence>
<dbReference type="GO" id="GO:0051087">
    <property type="term" value="F:protein-folding chaperone binding"/>
    <property type="evidence" value="ECO:0007669"/>
    <property type="project" value="InterPro"/>
</dbReference>
<keyword evidence="2" id="KW-1185">Reference proteome</keyword>
<dbReference type="Gene3D" id="3.10.20.90">
    <property type="entry name" value="Phosphatidylinositol 3-kinase Catalytic Subunit, Chain A, domain 1"/>
    <property type="match status" value="1"/>
</dbReference>
<reference evidence="1 2" key="1">
    <citation type="submission" date="2019-01" db="EMBL/GenBank/DDBJ databases">
        <title>A draft genome assembly of the solar-powered sea slug Elysia chlorotica.</title>
        <authorList>
            <person name="Cai H."/>
            <person name="Li Q."/>
            <person name="Fang X."/>
            <person name="Li J."/>
            <person name="Curtis N.E."/>
            <person name="Altenburger A."/>
            <person name="Shibata T."/>
            <person name="Feng M."/>
            <person name="Maeda T."/>
            <person name="Schwartz J.A."/>
            <person name="Shigenobu S."/>
            <person name="Lundholm N."/>
            <person name="Nishiyama T."/>
            <person name="Yang H."/>
            <person name="Hasebe M."/>
            <person name="Li S."/>
            <person name="Pierce S.K."/>
            <person name="Wang J."/>
        </authorList>
    </citation>
    <scope>NUCLEOTIDE SEQUENCE [LARGE SCALE GENOMIC DNA]</scope>
    <source>
        <strain evidence="1">EC2010</strain>
        <tissue evidence="1">Whole organism of an adult</tissue>
    </source>
</reference>
<dbReference type="EMBL" id="RQTK01000065">
    <property type="protein sequence ID" value="RUS89109.1"/>
    <property type="molecule type" value="Genomic_DNA"/>
</dbReference>
<organism evidence="1 2">
    <name type="scientific">Elysia chlorotica</name>
    <name type="common">Eastern emerald elysia</name>
    <name type="synonym">Sea slug</name>
    <dbReference type="NCBI Taxonomy" id="188477"/>
    <lineage>
        <taxon>Eukaryota</taxon>
        <taxon>Metazoa</taxon>
        <taxon>Spiralia</taxon>
        <taxon>Lophotrochozoa</taxon>
        <taxon>Mollusca</taxon>
        <taxon>Gastropoda</taxon>
        <taxon>Heterobranchia</taxon>
        <taxon>Euthyneura</taxon>
        <taxon>Panpulmonata</taxon>
        <taxon>Sacoglossa</taxon>
        <taxon>Placobranchoidea</taxon>
        <taxon>Plakobranchidae</taxon>
        <taxon>Elysia</taxon>
    </lineage>
</organism>
<gene>
    <name evidence="1" type="ORF">EGW08_003117</name>
</gene>
<dbReference type="OrthoDB" id="6130158at2759"/>
<protein>
    <recommendedName>
        <fullName evidence="3">Ubiquitin-like domain-containing protein</fullName>
    </recommendedName>
</protein>
<evidence type="ECO:0000313" key="2">
    <source>
        <dbReference type="Proteomes" id="UP000271974"/>
    </source>
</evidence>
<accession>A0A3S0ZXG9</accession>
<dbReference type="STRING" id="188477.A0A3S0ZXG9"/>
<dbReference type="AlphaFoldDB" id="A0A3S0ZXG9"/>
<evidence type="ECO:0008006" key="3">
    <source>
        <dbReference type="Google" id="ProtNLM"/>
    </source>
</evidence>
<proteinExistence type="predicted"/>
<name>A0A3S0ZXG9_ELYCH</name>
<dbReference type="Gene3D" id="1.20.58.120">
    <property type="entry name" value="BAG domain"/>
    <property type="match status" value="1"/>
</dbReference>
<comment type="caution">
    <text evidence="1">The sequence shown here is derived from an EMBL/GenBank/DDBJ whole genome shotgun (WGS) entry which is preliminary data.</text>
</comment>
<dbReference type="InterPro" id="IPR036533">
    <property type="entry name" value="BAG_dom_sf"/>
</dbReference>
<dbReference type="SUPFAM" id="SSF63491">
    <property type="entry name" value="BAG domain"/>
    <property type="match status" value="1"/>
</dbReference>
<sequence length="250" mass="28070">MCSLPPLDNTCLSLIRPLKASPNEPPLKLKICHGNRTFPVTLRIADNENGARISMRHLAEVVLHQTGIIPREQRYCFRGITWENPDLGPWSPGLRDLGLKNGDKVQLVSFHHSVPDWESVSALACLEKRFSCIVHQIHDAFHRLNGVHQGYIELGNQLMALAEIRLAVDNAKDKLLILIKDLNALNLDYRNYDCQARRREAVDSAQRQVDKCGSLSSSIFHKLAQSQSLSRSGPLYAGDPLRAMKKPGRL</sequence>